<feature type="region of interest" description="Disordered" evidence="10">
    <location>
        <begin position="543"/>
        <end position="566"/>
    </location>
</feature>
<dbReference type="InterPro" id="IPR036388">
    <property type="entry name" value="WH-like_DNA-bd_sf"/>
</dbReference>
<dbReference type="Pfam" id="PF23445">
    <property type="entry name" value="WHD_SNRNP200"/>
    <property type="match status" value="1"/>
</dbReference>
<feature type="compositionally biased region" description="Polar residues" evidence="10">
    <location>
        <begin position="550"/>
        <end position="560"/>
    </location>
</feature>
<dbReference type="Gene3D" id="1.10.3380.10">
    <property type="entry name" value="Sec63 N-terminal domain-like domain"/>
    <property type="match status" value="1"/>
</dbReference>
<name>A0ABD2N484_9CUCU</name>
<evidence type="ECO:0000256" key="10">
    <source>
        <dbReference type="SAM" id="MobiDB-lite"/>
    </source>
</evidence>
<dbReference type="Proteomes" id="UP001516400">
    <property type="component" value="Unassembled WGS sequence"/>
</dbReference>
<evidence type="ECO:0000256" key="9">
    <source>
        <dbReference type="ARBA" id="ARBA00048988"/>
    </source>
</evidence>
<evidence type="ECO:0000256" key="3">
    <source>
        <dbReference type="ARBA" id="ARBA00022806"/>
    </source>
</evidence>
<evidence type="ECO:0000256" key="7">
    <source>
        <dbReference type="ARBA" id="ARBA00034617"/>
    </source>
</evidence>
<dbReference type="SUPFAM" id="SSF158702">
    <property type="entry name" value="Sec63 N-terminal domain-like"/>
    <property type="match status" value="1"/>
</dbReference>
<dbReference type="GO" id="GO:0043138">
    <property type="term" value="F:3'-5' DNA helicase activity"/>
    <property type="evidence" value="ECO:0007669"/>
    <property type="project" value="UniProtKB-EC"/>
</dbReference>
<comment type="catalytic activity">
    <reaction evidence="9">
        <text>ATP + H2O = ADP + phosphate + H(+)</text>
        <dbReference type="Rhea" id="RHEA:13065"/>
        <dbReference type="ChEBI" id="CHEBI:15377"/>
        <dbReference type="ChEBI" id="CHEBI:15378"/>
        <dbReference type="ChEBI" id="CHEBI:30616"/>
        <dbReference type="ChEBI" id="CHEBI:43474"/>
        <dbReference type="ChEBI" id="CHEBI:456216"/>
        <dbReference type="EC" id="5.6.2.4"/>
    </reaction>
</comment>
<proteinExistence type="predicted"/>
<evidence type="ECO:0000256" key="6">
    <source>
        <dbReference type="ARBA" id="ARBA00023254"/>
    </source>
</evidence>
<evidence type="ECO:0000313" key="12">
    <source>
        <dbReference type="EMBL" id="KAL3273413.1"/>
    </source>
</evidence>
<dbReference type="Gene3D" id="1.10.10.10">
    <property type="entry name" value="Winged helix-like DNA-binding domain superfamily/Winged helix DNA-binding domain"/>
    <property type="match status" value="1"/>
</dbReference>
<dbReference type="GO" id="GO:0005524">
    <property type="term" value="F:ATP binding"/>
    <property type="evidence" value="ECO:0007669"/>
    <property type="project" value="UniProtKB-KW"/>
</dbReference>
<evidence type="ECO:0000256" key="1">
    <source>
        <dbReference type="ARBA" id="ARBA00022741"/>
    </source>
</evidence>
<dbReference type="FunFam" id="1.10.10.10:FF:000012">
    <property type="entry name" value="U5 small nuclear ribonucleoprotein helicase"/>
    <property type="match status" value="1"/>
</dbReference>
<dbReference type="AlphaFoldDB" id="A0ABD2N484"/>
<dbReference type="GO" id="GO:0016787">
    <property type="term" value="F:hydrolase activity"/>
    <property type="evidence" value="ECO:0007669"/>
    <property type="project" value="UniProtKB-KW"/>
</dbReference>
<evidence type="ECO:0000259" key="11">
    <source>
        <dbReference type="SMART" id="SM00973"/>
    </source>
</evidence>
<gene>
    <name evidence="12" type="ORF">HHI36_014859</name>
</gene>
<keyword evidence="4" id="KW-0067">ATP-binding</keyword>
<dbReference type="Pfam" id="PF02889">
    <property type="entry name" value="Sec63"/>
    <property type="match status" value="1"/>
</dbReference>
<accession>A0ABD2N484</accession>
<dbReference type="InterPro" id="IPR036390">
    <property type="entry name" value="WH_DNA-bd_sf"/>
</dbReference>
<dbReference type="GO" id="GO:0051321">
    <property type="term" value="P:meiotic cell cycle"/>
    <property type="evidence" value="ECO:0007669"/>
    <property type="project" value="UniProtKB-KW"/>
</dbReference>
<evidence type="ECO:0000313" key="13">
    <source>
        <dbReference type="Proteomes" id="UP001516400"/>
    </source>
</evidence>
<dbReference type="InterPro" id="IPR004179">
    <property type="entry name" value="Sec63-dom"/>
</dbReference>
<dbReference type="PANTHER" id="PTHR47835">
    <property type="entry name" value="HFM1, ATP DEPENDENT DNA HELICASE HOMOLOG"/>
    <property type="match status" value="1"/>
</dbReference>
<reference evidence="12 13" key="1">
    <citation type="journal article" date="2021" name="BMC Biol.">
        <title>Horizontally acquired antibacterial genes associated with adaptive radiation of ladybird beetles.</title>
        <authorList>
            <person name="Li H.S."/>
            <person name="Tang X.F."/>
            <person name="Huang Y.H."/>
            <person name="Xu Z.Y."/>
            <person name="Chen M.L."/>
            <person name="Du X.Y."/>
            <person name="Qiu B.Y."/>
            <person name="Chen P.T."/>
            <person name="Zhang W."/>
            <person name="Slipinski A."/>
            <person name="Escalona H.E."/>
            <person name="Waterhouse R.M."/>
            <person name="Zwick A."/>
            <person name="Pang H."/>
        </authorList>
    </citation>
    <scope>NUCLEOTIDE SEQUENCE [LARGE SCALE GENOMIC DNA]</scope>
    <source>
        <strain evidence="12">SYSU2018</strain>
    </source>
</reference>
<comment type="caution">
    <text evidence="12">The sequence shown here is derived from an EMBL/GenBank/DDBJ whole genome shotgun (WGS) entry which is preliminary data.</text>
</comment>
<evidence type="ECO:0000256" key="8">
    <source>
        <dbReference type="ARBA" id="ARBA00034808"/>
    </source>
</evidence>
<evidence type="ECO:0000256" key="2">
    <source>
        <dbReference type="ARBA" id="ARBA00022801"/>
    </source>
</evidence>
<sequence>MDKFMRMMDGKQDIESNLHRHLTEHLNAEIVLRTITDLDVAMRWLSSTFLHIRARENPRHYGIPIGLTSEKIDKKLLEICQIDLNKLVKTGMASMDEDTNITPTHLGILMAKYYMSFETIKLFKTVTGNEVLPHILALIARCQEFSDMRLRVDEKKCLNLLNKNKNKNSIRYPLNGKIKTSEMKINCTIQAIFGCLEIEDHSILSESPRIMKLGERITRCLIEYLEKREKCFSALLNSIILWKCFRAQLWENSAHVAKQFPGIGLVTSSQLVNAGKTSFEKIATTNPRDIEMITKKKPPFGNKIVDMANSTPKYDMNLEKLTEGEKLMLKVTLTFLNPDSLKESPVISPDSIMCLLIGDNFDNVLLYERYMHSYMLDNNQVIRFLAVDTPMNLGAELYVHFISENFVGIDIYKSIIMKDDVTGFTTPKLNKIRSKKENDVSLKRYSFKNSETIQKQTIGIISKSPKYGDDNVENNLCTLKKIVENRDFVELGNSMNKQSIACAGFSKENLLNERDKKWRIFIIYPHLRILNPSTDSLSAYRYNPTKKLSHNNQTRTPSESQSKRKKLETFNDVVSEDMMKNLDQYIESNEKDILYSKSIKWRSPLVYSPPVKYSPKISTSFSIPMPRTNGSETSHDWSSNTLETSASAKNLRSFTQGATPTSIKTNHDYKRQVQGTKFLLADEEYENEENGEDSETTCPHQAQISSKAQNLNRSLQMEDICSSSFLENLGLSRKSKRKSSTSYLNEKQLEAPQFNAGSYYRELVASKYHTQVNQQSFAQKTPRRSFFLDQNDEKIHPNELATSHIHRNTEYSKLTLRNSTVDLMPKQKSFLTQEQKHLRDNLQDPNESTLSQKLNYNENWMPINNNQIFSMPPTSKITAQRNSGTMPARLNYFTNPPEMDRQYESIASKNYSHFEQKRYINENNTPGMKKFSAPGFFEGSRQYDFNKAGFSSPKLNLQYNLLSHNHPEIRNTVAKSHVDNMCSIGNCQRIPANYGNEENIGFHWGSNQSNTDIEIRPESFKSEYFLNQLSFPYSNIGNLPVSYSERNSICSNHRLLNCGMCISLSRLSPPTIYSKSNIKYHNVSPLEHNNSYPMHQRFEATTNDDEFSQQMQREINSHHLPFSPLCEKVYQPFMNYGENINNSRAIDDRFHRDTFLFRQQNANFPHDPMSDRFFFNKGMSKSNEKPSVRNSNEQVEHKSFLLDKFFNSVDNVGNRNQD</sequence>
<dbReference type="SUPFAM" id="SSF46785">
    <property type="entry name" value="Winged helix' DNA-binding domain"/>
    <property type="match status" value="1"/>
</dbReference>
<keyword evidence="3" id="KW-0347">Helicase</keyword>
<dbReference type="PANTHER" id="PTHR47835:SF3">
    <property type="entry name" value="HELICASE FOR MEIOSIS 1"/>
    <property type="match status" value="1"/>
</dbReference>
<evidence type="ECO:0000256" key="4">
    <source>
        <dbReference type="ARBA" id="ARBA00022840"/>
    </source>
</evidence>
<evidence type="ECO:0000256" key="5">
    <source>
        <dbReference type="ARBA" id="ARBA00023235"/>
    </source>
</evidence>
<dbReference type="InterPro" id="IPR057842">
    <property type="entry name" value="WH_MER3"/>
</dbReference>
<keyword evidence="1" id="KW-0547">Nucleotide-binding</keyword>
<keyword evidence="2" id="KW-0378">Hydrolase</keyword>
<dbReference type="SMART" id="SM00973">
    <property type="entry name" value="Sec63"/>
    <property type="match status" value="1"/>
</dbReference>
<comment type="catalytic activity">
    <reaction evidence="7">
        <text>Couples ATP hydrolysis with the unwinding of duplex DNA by translocating in the 3'-5' direction.</text>
        <dbReference type="EC" id="5.6.2.4"/>
    </reaction>
</comment>
<keyword evidence="6" id="KW-0469">Meiosis</keyword>
<keyword evidence="5" id="KW-0413">Isomerase</keyword>
<organism evidence="12 13">
    <name type="scientific">Cryptolaemus montrouzieri</name>
    <dbReference type="NCBI Taxonomy" id="559131"/>
    <lineage>
        <taxon>Eukaryota</taxon>
        <taxon>Metazoa</taxon>
        <taxon>Ecdysozoa</taxon>
        <taxon>Arthropoda</taxon>
        <taxon>Hexapoda</taxon>
        <taxon>Insecta</taxon>
        <taxon>Pterygota</taxon>
        <taxon>Neoptera</taxon>
        <taxon>Endopterygota</taxon>
        <taxon>Coleoptera</taxon>
        <taxon>Polyphaga</taxon>
        <taxon>Cucujiformia</taxon>
        <taxon>Coccinelloidea</taxon>
        <taxon>Coccinellidae</taxon>
        <taxon>Scymninae</taxon>
        <taxon>Scymnini</taxon>
        <taxon>Cryptolaemus</taxon>
    </lineage>
</organism>
<feature type="domain" description="SEC63" evidence="11">
    <location>
        <begin position="103"/>
        <end position="417"/>
    </location>
</feature>
<keyword evidence="13" id="KW-1185">Reference proteome</keyword>
<dbReference type="EC" id="5.6.2.4" evidence="8"/>
<dbReference type="EMBL" id="JABFTP020000062">
    <property type="protein sequence ID" value="KAL3273413.1"/>
    <property type="molecule type" value="Genomic_DNA"/>
</dbReference>
<protein>
    <recommendedName>
        <fullName evidence="8">DNA 3'-5' helicase</fullName>
        <ecNumber evidence="8">5.6.2.4</ecNumber>
    </recommendedName>
</protein>
<dbReference type="InterPro" id="IPR052247">
    <property type="entry name" value="Meiotic_Crossover_Helicase"/>
</dbReference>